<dbReference type="InterPro" id="IPR000387">
    <property type="entry name" value="Tyr_Pase_dom"/>
</dbReference>
<accession>A0A1Y5XLQ8</accession>
<dbReference type="RefSeq" id="WP_033389450.1">
    <property type="nucleotide sequence ID" value="NZ_FWXV01000003.1"/>
</dbReference>
<sequence length="168" mass="18561">MRTRQRDRDVPAPRSPWNQIRLGLWMGGHYFTDDSGELQFAVVADQFDMVVSLYSKDGHGPAVGVEHHVATMPDGPLNAGQIARVQELAAVTAQAITNGRNVLVRCHAGYNRSGLVAAQALIHLGYDARSAILLIRRKRSPWALHNRTFELYLETGLDLAHLLVGLES</sequence>
<proteinExistence type="predicted"/>
<evidence type="ECO:0000313" key="3">
    <source>
        <dbReference type="Proteomes" id="UP000192674"/>
    </source>
</evidence>
<dbReference type="SUPFAM" id="SSF52799">
    <property type="entry name" value="(Phosphotyrosine protein) phosphatases II"/>
    <property type="match status" value="1"/>
</dbReference>
<feature type="domain" description="Tyrosine specific protein phosphatases" evidence="1">
    <location>
        <begin position="82"/>
        <end position="139"/>
    </location>
</feature>
<dbReference type="AlphaFoldDB" id="A0A1Y5XLQ8"/>
<protein>
    <submittedName>
        <fullName evidence="2">Dual specificity phosphatase, catalytic domain</fullName>
    </submittedName>
</protein>
<dbReference type="PROSITE" id="PS50056">
    <property type="entry name" value="TYR_PHOSPHATASE_2"/>
    <property type="match status" value="1"/>
</dbReference>
<reference evidence="2 3" key="1">
    <citation type="submission" date="2017-04" db="EMBL/GenBank/DDBJ databases">
        <authorList>
            <person name="Afonso C.L."/>
            <person name="Miller P.J."/>
            <person name="Scott M.A."/>
            <person name="Spackman E."/>
            <person name="Goraichik I."/>
            <person name="Dimitrov K.M."/>
            <person name="Suarez D.L."/>
            <person name="Swayne D.E."/>
        </authorList>
    </citation>
    <scope>NUCLEOTIDE SEQUENCE [LARGE SCALE GENOMIC DNA]</scope>
    <source>
        <strain evidence="2 3">DSM 43828</strain>
    </source>
</reference>
<dbReference type="Proteomes" id="UP000192674">
    <property type="component" value="Unassembled WGS sequence"/>
</dbReference>
<name>A0A1Y5XLQ8_KIBAR</name>
<keyword evidence="3" id="KW-1185">Reference proteome</keyword>
<evidence type="ECO:0000259" key="1">
    <source>
        <dbReference type="PROSITE" id="PS50056"/>
    </source>
</evidence>
<gene>
    <name evidence="2" type="ORF">SAMN05661093_03927</name>
</gene>
<evidence type="ECO:0000313" key="2">
    <source>
        <dbReference type="EMBL" id="SMD05206.1"/>
    </source>
</evidence>
<dbReference type="Gene3D" id="3.90.190.10">
    <property type="entry name" value="Protein tyrosine phosphatase superfamily"/>
    <property type="match status" value="1"/>
</dbReference>
<dbReference type="EMBL" id="FWXV01000003">
    <property type="protein sequence ID" value="SMD05206.1"/>
    <property type="molecule type" value="Genomic_DNA"/>
</dbReference>
<dbReference type="InterPro" id="IPR029021">
    <property type="entry name" value="Prot-tyrosine_phosphatase-like"/>
</dbReference>
<dbReference type="OrthoDB" id="5197106at2"/>
<organism evidence="2 3">
    <name type="scientific">Kibdelosporangium aridum</name>
    <dbReference type="NCBI Taxonomy" id="2030"/>
    <lineage>
        <taxon>Bacteria</taxon>
        <taxon>Bacillati</taxon>
        <taxon>Actinomycetota</taxon>
        <taxon>Actinomycetes</taxon>
        <taxon>Pseudonocardiales</taxon>
        <taxon>Pseudonocardiaceae</taxon>
        <taxon>Kibdelosporangium</taxon>
    </lineage>
</organism>